<dbReference type="EMBL" id="EQ982714">
    <property type="protein sequence ID" value="EEF24296.1"/>
    <property type="molecule type" value="Genomic_DNA"/>
</dbReference>
<protein>
    <submittedName>
        <fullName evidence="2">Uncharacterized protein</fullName>
    </submittedName>
</protein>
<evidence type="ECO:0000313" key="3">
    <source>
        <dbReference type="Proteomes" id="UP000008311"/>
    </source>
</evidence>
<organism evidence="2 3">
    <name type="scientific">Ricinus communis</name>
    <name type="common">Castor bean</name>
    <dbReference type="NCBI Taxonomy" id="3988"/>
    <lineage>
        <taxon>Eukaryota</taxon>
        <taxon>Viridiplantae</taxon>
        <taxon>Streptophyta</taxon>
        <taxon>Embryophyta</taxon>
        <taxon>Tracheophyta</taxon>
        <taxon>Spermatophyta</taxon>
        <taxon>Magnoliopsida</taxon>
        <taxon>eudicotyledons</taxon>
        <taxon>Gunneridae</taxon>
        <taxon>Pentapetalae</taxon>
        <taxon>rosids</taxon>
        <taxon>fabids</taxon>
        <taxon>Malpighiales</taxon>
        <taxon>Euphorbiaceae</taxon>
        <taxon>Acalyphoideae</taxon>
        <taxon>Acalypheae</taxon>
        <taxon>Ricinus</taxon>
    </lineage>
</organism>
<reference evidence="3" key="1">
    <citation type="journal article" date="2010" name="Nat. Biotechnol.">
        <title>Draft genome sequence of the oilseed species Ricinus communis.</title>
        <authorList>
            <person name="Chan A.P."/>
            <person name="Crabtree J."/>
            <person name="Zhao Q."/>
            <person name="Lorenzi H."/>
            <person name="Orvis J."/>
            <person name="Puiu D."/>
            <person name="Melake-Berhan A."/>
            <person name="Jones K.M."/>
            <person name="Redman J."/>
            <person name="Chen G."/>
            <person name="Cahoon E.B."/>
            <person name="Gedil M."/>
            <person name="Stanke M."/>
            <person name="Haas B.J."/>
            <person name="Wortman J.R."/>
            <person name="Fraser-Liggett C.M."/>
            <person name="Ravel J."/>
            <person name="Rabinowicz P.D."/>
        </authorList>
    </citation>
    <scope>NUCLEOTIDE SEQUENCE [LARGE SCALE GENOMIC DNA]</scope>
    <source>
        <strain evidence="3">cv. Hale</strain>
    </source>
</reference>
<gene>
    <name evidence="2" type="ORF">RCOM_1942290</name>
</gene>
<keyword evidence="3" id="KW-1185">Reference proteome</keyword>
<sequence>HQRSSPSKNLRKNRSRCTFATTQQDRSAAERVKIAVEHTRDMMVEYEMVELCATHLANWGERTGPEPASSAPATTDASHRPSSSMDACEPKRLAVASAKRTLRFTVRET</sequence>
<feature type="region of interest" description="Disordered" evidence="1">
    <location>
        <begin position="1"/>
        <end position="24"/>
    </location>
</feature>
<dbReference type="AlphaFoldDB" id="B9TIL9"/>
<name>B9TIL9_RICCO</name>
<accession>B9TIL9</accession>
<feature type="compositionally biased region" description="Basic residues" evidence="1">
    <location>
        <begin position="1"/>
        <end position="15"/>
    </location>
</feature>
<dbReference type="Proteomes" id="UP000008311">
    <property type="component" value="Unassembled WGS sequence"/>
</dbReference>
<proteinExistence type="predicted"/>
<feature type="compositionally biased region" description="Low complexity" evidence="1">
    <location>
        <begin position="65"/>
        <end position="76"/>
    </location>
</feature>
<feature type="non-terminal residue" evidence="2">
    <location>
        <position position="1"/>
    </location>
</feature>
<evidence type="ECO:0000313" key="2">
    <source>
        <dbReference type="EMBL" id="EEF24296.1"/>
    </source>
</evidence>
<evidence type="ECO:0000256" key="1">
    <source>
        <dbReference type="SAM" id="MobiDB-lite"/>
    </source>
</evidence>
<feature type="region of interest" description="Disordered" evidence="1">
    <location>
        <begin position="60"/>
        <end position="88"/>
    </location>
</feature>
<dbReference type="InParanoid" id="B9TIL9"/>